<protein>
    <submittedName>
        <fullName evidence="9">PTS sugar transporter subunit IIA</fullName>
    </submittedName>
</protein>
<accession>A0A9D1WU93</accession>
<keyword evidence="2" id="KW-0813">Transport</keyword>
<dbReference type="InterPro" id="IPR004701">
    <property type="entry name" value="PTS_EIIA_man-typ"/>
</dbReference>
<keyword evidence="7" id="KW-0418">Kinase</keyword>
<dbReference type="GO" id="GO:0016301">
    <property type="term" value="F:kinase activity"/>
    <property type="evidence" value="ECO:0007669"/>
    <property type="project" value="UniProtKB-KW"/>
</dbReference>
<gene>
    <name evidence="9" type="ORF">H9735_02320</name>
</gene>
<dbReference type="PROSITE" id="PS51096">
    <property type="entry name" value="PTS_EIIA_TYPE_4"/>
    <property type="match status" value="1"/>
</dbReference>
<dbReference type="SUPFAM" id="SSF53062">
    <property type="entry name" value="PTS system fructose IIA component-like"/>
    <property type="match status" value="1"/>
</dbReference>
<evidence type="ECO:0000313" key="9">
    <source>
        <dbReference type="EMBL" id="HIX66946.1"/>
    </source>
</evidence>
<organism evidence="9 10">
    <name type="scientific">Candidatus Anaerostipes excrementavium</name>
    <dbReference type="NCBI Taxonomy" id="2838463"/>
    <lineage>
        <taxon>Bacteria</taxon>
        <taxon>Bacillati</taxon>
        <taxon>Bacillota</taxon>
        <taxon>Clostridia</taxon>
        <taxon>Lachnospirales</taxon>
        <taxon>Lachnospiraceae</taxon>
        <taxon>Anaerostipes</taxon>
    </lineage>
</organism>
<keyword evidence="3" id="KW-0963">Cytoplasm</keyword>
<dbReference type="AlphaFoldDB" id="A0A9D1WU93"/>
<dbReference type="Pfam" id="PF03610">
    <property type="entry name" value="EIIA-man"/>
    <property type="match status" value="1"/>
</dbReference>
<dbReference type="GO" id="GO:0009401">
    <property type="term" value="P:phosphoenolpyruvate-dependent sugar phosphotransferase system"/>
    <property type="evidence" value="ECO:0007669"/>
    <property type="project" value="UniProtKB-KW"/>
</dbReference>
<dbReference type="PANTHER" id="PTHR33799:SF1">
    <property type="entry name" value="PTS SYSTEM MANNOSE-SPECIFIC EIIAB COMPONENT-RELATED"/>
    <property type="match status" value="1"/>
</dbReference>
<keyword evidence="6" id="KW-0598">Phosphotransferase system</keyword>
<evidence type="ECO:0000256" key="3">
    <source>
        <dbReference type="ARBA" id="ARBA00022490"/>
    </source>
</evidence>
<dbReference type="InterPro" id="IPR036662">
    <property type="entry name" value="PTS_EIIA_man-typ_sf"/>
</dbReference>
<sequence length="143" mass="15890">MTGILIATHGDFAAGILSAVELIAGKQEKVETIGLHHEDGIEEFEERVNKALDDLDEGDGVLVFVDILGGTPSNVIFRSLSRKRFKAIAGVNMAMIVQAVMMREGMTEEELYENVLEVAKQPPILLHEMYEEMITENTEEDEI</sequence>
<dbReference type="Proteomes" id="UP000886721">
    <property type="component" value="Unassembled WGS sequence"/>
</dbReference>
<dbReference type="PANTHER" id="PTHR33799">
    <property type="entry name" value="PTS PERMEASE-RELATED-RELATED"/>
    <property type="match status" value="1"/>
</dbReference>
<evidence type="ECO:0000256" key="2">
    <source>
        <dbReference type="ARBA" id="ARBA00022448"/>
    </source>
</evidence>
<dbReference type="EMBL" id="DXEM01000006">
    <property type="protein sequence ID" value="HIX66946.1"/>
    <property type="molecule type" value="Genomic_DNA"/>
</dbReference>
<evidence type="ECO:0000256" key="4">
    <source>
        <dbReference type="ARBA" id="ARBA00022597"/>
    </source>
</evidence>
<evidence type="ECO:0000256" key="1">
    <source>
        <dbReference type="ARBA" id="ARBA00004496"/>
    </source>
</evidence>
<dbReference type="InterPro" id="IPR051471">
    <property type="entry name" value="Bacterial_PTS_sugar_comp"/>
</dbReference>
<proteinExistence type="predicted"/>
<evidence type="ECO:0000256" key="5">
    <source>
        <dbReference type="ARBA" id="ARBA00022679"/>
    </source>
</evidence>
<dbReference type="GO" id="GO:0016020">
    <property type="term" value="C:membrane"/>
    <property type="evidence" value="ECO:0007669"/>
    <property type="project" value="InterPro"/>
</dbReference>
<keyword evidence="5" id="KW-0808">Transferase</keyword>
<comment type="caution">
    <text evidence="9">The sequence shown here is derived from an EMBL/GenBank/DDBJ whole genome shotgun (WGS) entry which is preliminary data.</text>
</comment>
<reference evidence="9" key="1">
    <citation type="journal article" date="2021" name="PeerJ">
        <title>Extensive microbial diversity within the chicken gut microbiome revealed by metagenomics and culture.</title>
        <authorList>
            <person name="Gilroy R."/>
            <person name="Ravi A."/>
            <person name="Getino M."/>
            <person name="Pursley I."/>
            <person name="Horton D.L."/>
            <person name="Alikhan N.F."/>
            <person name="Baker D."/>
            <person name="Gharbi K."/>
            <person name="Hall N."/>
            <person name="Watson M."/>
            <person name="Adriaenssens E.M."/>
            <person name="Foster-Nyarko E."/>
            <person name="Jarju S."/>
            <person name="Secka A."/>
            <person name="Antonio M."/>
            <person name="Oren A."/>
            <person name="Chaudhuri R.R."/>
            <person name="La Ragione R."/>
            <person name="Hildebrand F."/>
            <person name="Pallen M.J."/>
        </authorList>
    </citation>
    <scope>NUCLEOTIDE SEQUENCE</scope>
    <source>
        <strain evidence="9">CHK191-13928</strain>
    </source>
</reference>
<evidence type="ECO:0000259" key="8">
    <source>
        <dbReference type="PROSITE" id="PS51096"/>
    </source>
</evidence>
<evidence type="ECO:0000256" key="7">
    <source>
        <dbReference type="ARBA" id="ARBA00022777"/>
    </source>
</evidence>
<comment type="subcellular location">
    <subcellularLocation>
        <location evidence="1">Cytoplasm</location>
    </subcellularLocation>
</comment>
<dbReference type="GO" id="GO:0005737">
    <property type="term" value="C:cytoplasm"/>
    <property type="evidence" value="ECO:0007669"/>
    <property type="project" value="UniProtKB-SubCell"/>
</dbReference>
<dbReference type="Gene3D" id="3.40.50.510">
    <property type="entry name" value="Phosphotransferase system, mannose-type IIA component"/>
    <property type="match status" value="1"/>
</dbReference>
<evidence type="ECO:0000313" key="10">
    <source>
        <dbReference type="Proteomes" id="UP000886721"/>
    </source>
</evidence>
<feature type="domain" description="PTS EIIA type-4" evidence="8">
    <location>
        <begin position="1"/>
        <end position="123"/>
    </location>
</feature>
<reference evidence="9" key="2">
    <citation type="submission" date="2021-04" db="EMBL/GenBank/DDBJ databases">
        <authorList>
            <person name="Gilroy R."/>
        </authorList>
    </citation>
    <scope>NUCLEOTIDE SEQUENCE</scope>
    <source>
        <strain evidence="9">CHK191-13928</strain>
    </source>
</reference>
<dbReference type="InterPro" id="IPR033887">
    <property type="entry name" value="PTS_IIA_man"/>
</dbReference>
<evidence type="ECO:0000256" key="6">
    <source>
        <dbReference type="ARBA" id="ARBA00022683"/>
    </source>
</evidence>
<keyword evidence="4 9" id="KW-0762">Sugar transport</keyword>
<name>A0A9D1WU93_9FIRM</name>
<dbReference type="CDD" id="cd00006">
    <property type="entry name" value="PTS_IIA_man"/>
    <property type="match status" value="1"/>
</dbReference>